<gene>
    <name evidence="12" type="ORF">PL78_17080</name>
</gene>
<dbReference type="Proteomes" id="UP000266744">
    <property type="component" value="Chromosome"/>
</dbReference>
<dbReference type="PROSITE" id="PS50883">
    <property type="entry name" value="EAL"/>
    <property type="match status" value="1"/>
</dbReference>
<keyword evidence="8 10" id="KW-0472">Membrane</keyword>
<dbReference type="InterPro" id="IPR024744">
    <property type="entry name" value="CSS-motif_dom"/>
</dbReference>
<dbReference type="PANTHER" id="PTHR33121">
    <property type="entry name" value="CYCLIC DI-GMP PHOSPHODIESTERASE PDEF"/>
    <property type="match status" value="1"/>
</dbReference>
<feature type="domain" description="EAL" evidence="11">
    <location>
        <begin position="266"/>
        <end position="519"/>
    </location>
</feature>
<evidence type="ECO:0000256" key="8">
    <source>
        <dbReference type="ARBA" id="ARBA00023136"/>
    </source>
</evidence>
<keyword evidence="5 10" id="KW-0812">Transmembrane</keyword>
<keyword evidence="13" id="KW-1185">Reference proteome</keyword>
<keyword evidence="4" id="KW-0973">c-di-GMP</keyword>
<keyword evidence="6" id="KW-0378">Hydrolase</keyword>
<evidence type="ECO:0000259" key="11">
    <source>
        <dbReference type="PROSITE" id="PS50883"/>
    </source>
</evidence>
<protein>
    <recommendedName>
        <fullName evidence="2">cyclic-guanylate-specific phosphodiesterase</fullName>
        <ecNumber evidence="2">3.1.4.52</ecNumber>
    </recommendedName>
</protein>
<evidence type="ECO:0000256" key="10">
    <source>
        <dbReference type="SAM" id="Phobius"/>
    </source>
</evidence>
<dbReference type="CDD" id="cd01948">
    <property type="entry name" value="EAL"/>
    <property type="match status" value="1"/>
</dbReference>
<evidence type="ECO:0000256" key="3">
    <source>
        <dbReference type="ARBA" id="ARBA00022475"/>
    </source>
</evidence>
<dbReference type="PANTHER" id="PTHR33121:SF73">
    <property type="entry name" value="CYCLIC DI-GMP PHOSPHODIESTERASE PDEN-RELATED"/>
    <property type="match status" value="1"/>
</dbReference>
<evidence type="ECO:0000256" key="7">
    <source>
        <dbReference type="ARBA" id="ARBA00022989"/>
    </source>
</evidence>
<feature type="transmembrane region" description="Helical" evidence="10">
    <location>
        <begin position="243"/>
        <end position="263"/>
    </location>
</feature>
<organism evidence="12 13">
    <name type="scientific">Yersinia entomophaga</name>
    <dbReference type="NCBI Taxonomy" id="935293"/>
    <lineage>
        <taxon>Bacteria</taxon>
        <taxon>Pseudomonadati</taxon>
        <taxon>Pseudomonadota</taxon>
        <taxon>Gammaproteobacteria</taxon>
        <taxon>Enterobacterales</taxon>
        <taxon>Yersiniaceae</taxon>
        <taxon>Yersinia</taxon>
    </lineage>
</organism>
<evidence type="ECO:0000256" key="9">
    <source>
        <dbReference type="ARBA" id="ARBA00034290"/>
    </source>
</evidence>
<keyword evidence="3" id="KW-1003">Cell membrane</keyword>
<dbReference type="EC" id="3.1.4.52" evidence="2"/>
<dbReference type="NCBIfam" id="NF007839">
    <property type="entry name" value="PRK10551.1"/>
    <property type="match status" value="1"/>
</dbReference>
<dbReference type="InterPro" id="IPR001633">
    <property type="entry name" value="EAL_dom"/>
</dbReference>
<dbReference type="SMART" id="SM00052">
    <property type="entry name" value="EAL"/>
    <property type="match status" value="1"/>
</dbReference>
<dbReference type="Gene3D" id="3.20.20.450">
    <property type="entry name" value="EAL domain"/>
    <property type="match status" value="1"/>
</dbReference>
<dbReference type="InterPro" id="IPR050706">
    <property type="entry name" value="Cyclic-di-GMP_PDE-like"/>
</dbReference>
<comment type="subcellular location">
    <subcellularLocation>
        <location evidence="1">Cell membrane</location>
        <topology evidence="1">Multi-pass membrane protein</topology>
    </subcellularLocation>
</comment>
<accession>A0ABM6BQ81</accession>
<evidence type="ECO:0000256" key="5">
    <source>
        <dbReference type="ARBA" id="ARBA00022692"/>
    </source>
</evidence>
<evidence type="ECO:0000256" key="4">
    <source>
        <dbReference type="ARBA" id="ARBA00022636"/>
    </source>
</evidence>
<dbReference type="InterPro" id="IPR035919">
    <property type="entry name" value="EAL_sf"/>
</dbReference>
<reference evidence="12 13" key="1">
    <citation type="journal article" date="2016" name="Toxins">
        <title>The Draft Genome Sequence of the Yersinia entomophaga Entomopathogenic Type Strain MH96T.</title>
        <authorList>
            <person name="Hurst M.R."/>
            <person name="Beattie A."/>
            <person name="Altermann E."/>
            <person name="Moraga R.M."/>
            <person name="Harper L.A."/>
            <person name="Calder J."/>
            <person name="Laugraud A."/>
        </authorList>
    </citation>
    <scope>NUCLEOTIDE SEQUENCE [LARGE SCALE GENOMIC DNA]</scope>
    <source>
        <strain evidence="12 13">MH96</strain>
    </source>
</reference>
<dbReference type="Pfam" id="PF00563">
    <property type="entry name" value="EAL"/>
    <property type="match status" value="1"/>
</dbReference>
<keyword evidence="7 10" id="KW-1133">Transmembrane helix</keyword>
<dbReference type="EMBL" id="CP010029">
    <property type="protein sequence ID" value="ANI31525.1"/>
    <property type="molecule type" value="Genomic_DNA"/>
</dbReference>
<evidence type="ECO:0000256" key="2">
    <source>
        <dbReference type="ARBA" id="ARBA00012282"/>
    </source>
</evidence>
<dbReference type="RefSeq" id="WP_064517409.1">
    <property type="nucleotide sequence ID" value="NZ_CP010029.1"/>
</dbReference>
<feature type="transmembrane region" description="Helical" evidence="10">
    <location>
        <begin position="21"/>
        <end position="41"/>
    </location>
</feature>
<proteinExistence type="predicted"/>
<comment type="catalytic activity">
    <reaction evidence="9">
        <text>3',3'-c-di-GMP + H2O = 5'-phosphoguanylyl(3'-&gt;5')guanosine + H(+)</text>
        <dbReference type="Rhea" id="RHEA:24902"/>
        <dbReference type="ChEBI" id="CHEBI:15377"/>
        <dbReference type="ChEBI" id="CHEBI:15378"/>
        <dbReference type="ChEBI" id="CHEBI:58754"/>
        <dbReference type="ChEBI" id="CHEBI:58805"/>
        <dbReference type="EC" id="3.1.4.52"/>
    </reaction>
</comment>
<evidence type="ECO:0000256" key="1">
    <source>
        <dbReference type="ARBA" id="ARBA00004651"/>
    </source>
</evidence>
<name>A0ABM6BQ81_YERET</name>
<dbReference type="Pfam" id="PF12792">
    <property type="entry name" value="CSS-motif"/>
    <property type="match status" value="1"/>
</dbReference>
<evidence type="ECO:0000313" key="13">
    <source>
        <dbReference type="Proteomes" id="UP000266744"/>
    </source>
</evidence>
<dbReference type="SUPFAM" id="SSF141868">
    <property type="entry name" value="EAL domain-like"/>
    <property type="match status" value="1"/>
</dbReference>
<evidence type="ECO:0000313" key="12">
    <source>
        <dbReference type="EMBL" id="ANI31525.1"/>
    </source>
</evidence>
<sequence>MGSKNAFFRNIVSPRRLIKKSATISLIFFICFVTVTLSFLYRNSEKRLSAQSEQIVAYSSHFLNDLTTTMSQLIPLTEKSCKLAEPALQYKAAFTNGVRTFLLVRNGFTYCSSATGEMHVSSNAIYPKLNLYQTLDFKLQQGTPILPDKPAVAVWLRQPGRGNTGVLTTLELNLRPYLLLNFNDKGVNGMAIIIGNQAVTTFNAKVIPIEQLPDTASREIQIPGYPIKLLLYSVNFTASDIRIILLGGLLLAAFVGISAYYIMSNRQNPEAEILRGMKRGEFFIEYQPVFEATSRKMSGLEALVRWEHPTEGRIPPDLFIPVVETQGLIQQLTQHLFDLIIADAARMVGSIPTGTKLAFNISPLHLGEPTFREDVLSLLARLPLDTFDPIFEITERGMVEEEQAISQFAWLREHGVKIAVDDFGTGHSALIYLERFTLDYIKIDRAFINNIGFETLTAPVLDSVLILAKNLKIETVAEGIETEQQAQYLIAHGVHFLQGYLLSRPLTLEKLLKFCNENKFL</sequence>
<evidence type="ECO:0000256" key="6">
    <source>
        <dbReference type="ARBA" id="ARBA00022801"/>
    </source>
</evidence>